<gene>
    <name evidence="2" type="ORF">B0A48_14409</name>
</gene>
<dbReference type="EMBL" id="NAJO01000040">
    <property type="protein sequence ID" value="OQN99432.1"/>
    <property type="molecule type" value="Genomic_DNA"/>
</dbReference>
<proteinExistence type="predicted"/>
<comment type="caution">
    <text evidence="2">The sequence shown here is derived from an EMBL/GenBank/DDBJ whole genome shotgun (WGS) entry which is preliminary data.</text>
</comment>
<keyword evidence="1" id="KW-0732">Signal</keyword>
<name>A0A1V8SJV9_9PEZI</name>
<dbReference type="AlphaFoldDB" id="A0A1V8SJV9"/>
<reference evidence="3" key="1">
    <citation type="submission" date="2017-03" db="EMBL/GenBank/DDBJ databases">
        <title>Genomes of endolithic fungi from Antarctica.</title>
        <authorList>
            <person name="Coleine C."/>
            <person name="Masonjones S."/>
            <person name="Stajich J.E."/>
        </authorList>
    </citation>
    <scope>NUCLEOTIDE SEQUENCE [LARGE SCALE GENOMIC DNA]</scope>
    <source>
        <strain evidence="3">CCFEE 5527</strain>
    </source>
</reference>
<evidence type="ECO:0000313" key="3">
    <source>
        <dbReference type="Proteomes" id="UP000192596"/>
    </source>
</evidence>
<evidence type="ECO:0000256" key="1">
    <source>
        <dbReference type="SAM" id="SignalP"/>
    </source>
</evidence>
<dbReference type="OrthoDB" id="4821403at2759"/>
<feature type="chain" id="PRO_5013116740" evidence="1">
    <location>
        <begin position="18"/>
        <end position="248"/>
    </location>
</feature>
<organism evidence="2 3">
    <name type="scientific">Cryoendolithus antarcticus</name>
    <dbReference type="NCBI Taxonomy" id="1507870"/>
    <lineage>
        <taxon>Eukaryota</taxon>
        <taxon>Fungi</taxon>
        <taxon>Dikarya</taxon>
        <taxon>Ascomycota</taxon>
        <taxon>Pezizomycotina</taxon>
        <taxon>Dothideomycetes</taxon>
        <taxon>Dothideomycetidae</taxon>
        <taxon>Cladosporiales</taxon>
        <taxon>Cladosporiaceae</taxon>
        <taxon>Cryoendolithus</taxon>
    </lineage>
</organism>
<sequence length="248" mass="26998">MLSLIASTAVLLGTASAAALPSVCGKTCARVPPAVSMQSSGCYKPAPKGFEYGHWYRTYQSLPGSEYMHNIELFASPGATTDVHKTDFITFQVPGCDHIYSIYGYETYTDYTDVKTFHGTGTLEQVSGPLEIVAYGWDTACDPYIVYWEPGPTGDFGLTTMSSSPTGPTLKTFTDLVADIKALGHDDLIAQVDKLDWIPYDGARKVVPYPQASKEVLENKNMPDASGKCPTDGESIFGQRVMKYVKDL</sequence>
<feature type="signal peptide" evidence="1">
    <location>
        <begin position="1"/>
        <end position="17"/>
    </location>
</feature>
<protein>
    <submittedName>
        <fullName evidence="2">Uncharacterized protein</fullName>
    </submittedName>
</protein>
<dbReference type="Proteomes" id="UP000192596">
    <property type="component" value="Unassembled WGS sequence"/>
</dbReference>
<keyword evidence="3" id="KW-1185">Reference proteome</keyword>
<evidence type="ECO:0000313" key="2">
    <source>
        <dbReference type="EMBL" id="OQN99432.1"/>
    </source>
</evidence>
<accession>A0A1V8SJV9</accession>
<dbReference type="InParanoid" id="A0A1V8SJV9"/>